<proteinExistence type="predicted"/>
<name>A0A4Z2I295_9TELE</name>
<protein>
    <submittedName>
        <fullName evidence="2">Uncharacterized protein</fullName>
    </submittedName>
</protein>
<feature type="region of interest" description="Disordered" evidence="1">
    <location>
        <begin position="96"/>
        <end position="115"/>
    </location>
</feature>
<keyword evidence="3" id="KW-1185">Reference proteome</keyword>
<accession>A0A4Z2I295</accession>
<evidence type="ECO:0000256" key="1">
    <source>
        <dbReference type="SAM" id="MobiDB-lite"/>
    </source>
</evidence>
<dbReference type="EMBL" id="SRLO01000141">
    <property type="protein sequence ID" value="TNN72196.1"/>
    <property type="molecule type" value="Genomic_DNA"/>
</dbReference>
<comment type="caution">
    <text evidence="2">The sequence shown here is derived from an EMBL/GenBank/DDBJ whole genome shotgun (WGS) entry which is preliminary data.</text>
</comment>
<dbReference type="Proteomes" id="UP000314294">
    <property type="component" value="Unassembled WGS sequence"/>
</dbReference>
<gene>
    <name evidence="2" type="ORF">EYF80_017624</name>
</gene>
<sequence>MNFHWSLLVVGRCVGHGDKITRSPLASKHKAPMGPHRTSNSEFRSQCCNDKRGVCCPDLVPLKLLLWEAVSQVVMVEQWFQPTPLTFTVGVHEHQHLSRSSGSTQSPAPPNAQALGAADQTHPFQMRHIFTEHTLHVT</sequence>
<evidence type="ECO:0000313" key="2">
    <source>
        <dbReference type="EMBL" id="TNN72196.1"/>
    </source>
</evidence>
<reference evidence="2 3" key="1">
    <citation type="submission" date="2019-03" db="EMBL/GenBank/DDBJ databases">
        <title>First draft genome of Liparis tanakae, snailfish: a comprehensive survey of snailfish specific genes.</title>
        <authorList>
            <person name="Kim W."/>
            <person name="Song I."/>
            <person name="Jeong J.-H."/>
            <person name="Kim D."/>
            <person name="Kim S."/>
            <person name="Ryu S."/>
            <person name="Song J.Y."/>
            <person name="Lee S.K."/>
        </authorList>
    </citation>
    <scope>NUCLEOTIDE SEQUENCE [LARGE SCALE GENOMIC DNA]</scope>
    <source>
        <tissue evidence="2">Muscle</tissue>
    </source>
</reference>
<organism evidence="2 3">
    <name type="scientific">Liparis tanakae</name>
    <name type="common">Tanaka's snailfish</name>
    <dbReference type="NCBI Taxonomy" id="230148"/>
    <lineage>
        <taxon>Eukaryota</taxon>
        <taxon>Metazoa</taxon>
        <taxon>Chordata</taxon>
        <taxon>Craniata</taxon>
        <taxon>Vertebrata</taxon>
        <taxon>Euteleostomi</taxon>
        <taxon>Actinopterygii</taxon>
        <taxon>Neopterygii</taxon>
        <taxon>Teleostei</taxon>
        <taxon>Neoteleostei</taxon>
        <taxon>Acanthomorphata</taxon>
        <taxon>Eupercaria</taxon>
        <taxon>Perciformes</taxon>
        <taxon>Cottioidei</taxon>
        <taxon>Cottales</taxon>
        <taxon>Liparidae</taxon>
        <taxon>Liparis</taxon>
    </lineage>
</organism>
<evidence type="ECO:0000313" key="3">
    <source>
        <dbReference type="Proteomes" id="UP000314294"/>
    </source>
</evidence>
<dbReference type="AlphaFoldDB" id="A0A4Z2I295"/>